<keyword evidence="3" id="KW-1185">Reference proteome</keyword>
<evidence type="ECO:0000313" key="2">
    <source>
        <dbReference type="EMBL" id="MED6169147.1"/>
    </source>
</evidence>
<dbReference type="Proteomes" id="UP001341840">
    <property type="component" value="Unassembled WGS sequence"/>
</dbReference>
<evidence type="ECO:0000313" key="3">
    <source>
        <dbReference type="Proteomes" id="UP001341840"/>
    </source>
</evidence>
<sequence>MGIPVVAWSKETFERIASQWGKLVLFDDHTEFHKLFSVACFLIDSFEWVRINEWIDVKVDGQIYEAYVCEYGIEVYSMQSHPCSSENEEEESDGLEDRTKSRTVETSPEVVTPPPYVVDGILKLNNVGNASNPALKLNVVLQDVNDEGECNEFSGDGNNEEVHGKTGDDTMNQLWKDSLVGEKDLGSDGLEFVAQIKERERIRLDQHDVSPIHGSGKRNEGLGPNADDDSLSSNTSPYPPGFGPGIRGNYREVHNPNPCPEIDNSETVSDEWVEAVKARSICELAGISFKTSNEGSLFTLLARTSDRNRNDGDVKKQRGRQWFFPNNIKGRSLSTRFLRSGAKPKSK</sequence>
<feature type="region of interest" description="Disordered" evidence="1">
    <location>
        <begin position="150"/>
        <end position="170"/>
    </location>
</feature>
<feature type="region of interest" description="Disordered" evidence="1">
    <location>
        <begin position="204"/>
        <end position="257"/>
    </location>
</feature>
<evidence type="ECO:0008006" key="4">
    <source>
        <dbReference type="Google" id="ProtNLM"/>
    </source>
</evidence>
<dbReference type="EMBL" id="JASCZI010151091">
    <property type="protein sequence ID" value="MED6169147.1"/>
    <property type="molecule type" value="Genomic_DNA"/>
</dbReference>
<name>A0ABU6V671_9FABA</name>
<proteinExistence type="predicted"/>
<organism evidence="2 3">
    <name type="scientific">Stylosanthes scabra</name>
    <dbReference type="NCBI Taxonomy" id="79078"/>
    <lineage>
        <taxon>Eukaryota</taxon>
        <taxon>Viridiplantae</taxon>
        <taxon>Streptophyta</taxon>
        <taxon>Embryophyta</taxon>
        <taxon>Tracheophyta</taxon>
        <taxon>Spermatophyta</taxon>
        <taxon>Magnoliopsida</taxon>
        <taxon>eudicotyledons</taxon>
        <taxon>Gunneridae</taxon>
        <taxon>Pentapetalae</taxon>
        <taxon>rosids</taxon>
        <taxon>fabids</taxon>
        <taxon>Fabales</taxon>
        <taxon>Fabaceae</taxon>
        <taxon>Papilionoideae</taxon>
        <taxon>50 kb inversion clade</taxon>
        <taxon>dalbergioids sensu lato</taxon>
        <taxon>Dalbergieae</taxon>
        <taxon>Pterocarpus clade</taxon>
        <taxon>Stylosanthes</taxon>
    </lineage>
</organism>
<protein>
    <recommendedName>
        <fullName evidence="4">DUF4283 domain-containing protein</fullName>
    </recommendedName>
</protein>
<comment type="caution">
    <text evidence="2">The sequence shown here is derived from an EMBL/GenBank/DDBJ whole genome shotgun (WGS) entry which is preliminary data.</text>
</comment>
<accession>A0ABU6V671</accession>
<reference evidence="2 3" key="1">
    <citation type="journal article" date="2023" name="Plants (Basel)">
        <title>Bridging the Gap: Combining Genomics and Transcriptomics Approaches to Understand Stylosanthes scabra, an Orphan Legume from the Brazilian Caatinga.</title>
        <authorList>
            <person name="Ferreira-Neto J.R.C."/>
            <person name="da Silva M.D."/>
            <person name="Binneck E."/>
            <person name="de Melo N.F."/>
            <person name="da Silva R.H."/>
            <person name="de Melo A.L.T.M."/>
            <person name="Pandolfi V."/>
            <person name="Bustamante F.O."/>
            <person name="Brasileiro-Vidal A.C."/>
            <person name="Benko-Iseppon A.M."/>
        </authorList>
    </citation>
    <scope>NUCLEOTIDE SEQUENCE [LARGE SCALE GENOMIC DNA]</scope>
    <source>
        <tissue evidence="2">Leaves</tissue>
    </source>
</reference>
<gene>
    <name evidence="2" type="ORF">PIB30_018674</name>
</gene>
<evidence type="ECO:0000256" key="1">
    <source>
        <dbReference type="SAM" id="MobiDB-lite"/>
    </source>
</evidence>
<feature type="region of interest" description="Disordered" evidence="1">
    <location>
        <begin position="81"/>
        <end position="110"/>
    </location>
</feature>